<accession>A0A0R1MLM0</accession>
<reference evidence="1 2" key="1">
    <citation type="journal article" date="2015" name="Genome Announc.">
        <title>Expanding the biotechnology potential of lactobacilli through comparative genomics of 213 strains and associated genera.</title>
        <authorList>
            <person name="Sun Z."/>
            <person name="Harris H.M."/>
            <person name="McCann A."/>
            <person name="Guo C."/>
            <person name="Argimon S."/>
            <person name="Zhang W."/>
            <person name="Yang X."/>
            <person name="Jeffery I.B."/>
            <person name="Cooney J.C."/>
            <person name="Kagawa T.F."/>
            <person name="Liu W."/>
            <person name="Song Y."/>
            <person name="Salvetti E."/>
            <person name="Wrobel A."/>
            <person name="Rasinkangas P."/>
            <person name="Parkhill J."/>
            <person name="Rea M.C."/>
            <person name="O'Sullivan O."/>
            <person name="Ritari J."/>
            <person name="Douillard F.P."/>
            <person name="Paul Ross R."/>
            <person name="Yang R."/>
            <person name="Briner A.E."/>
            <person name="Felis G.E."/>
            <person name="de Vos W.M."/>
            <person name="Barrangou R."/>
            <person name="Klaenhammer T.R."/>
            <person name="Caufield P.W."/>
            <person name="Cui Y."/>
            <person name="Zhang H."/>
            <person name="O'Toole P.W."/>
        </authorList>
    </citation>
    <scope>NUCLEOTIDE SEQUENCE [LARGE SCALE GENOMIC DNA]</scope>
    <source>
        <strain evidence="1 2">DSM 12744</strain>
    </source>
</reference>
<evidence type="ECO:0000313" key="1">
    <source>
        <dbReference type="EMBL" id="KRL08893.1"/>
    </source>
</evidence>
<comment type="caution">
    <text evidence="1">The sequence shown here is derived from an EMBL/GenBank/DDBJ whole genome shotgun (WGS) entry which is preliminary data.</text>
</comment>
<gene>
    <name evidence="1" type="ORF">FD09_GL001146</name>
</gene>
<keyword evidence="2" id="KW-1185">Reference proteome</keyword>
<dbReference type="AlphaFoldDB" id="A0A0R1MLM0"/>
<proteinExistence type="predicted"/>
<dbReference type="EMBL" id="AZEC01000018">
    <property type="protein sequence ID" value="KRL08893.1"/>
    <property type="molecule type" value="Genomic_DNA"/>
</dbReference>
<protein>
    <submittedName>
        <fullName evidence="1">Uncharacterized protein</fullName>
    </submittedName>
</protein>
<evidence type="ECO:0000313" key="2">
    <source>
        <dbReference type="Proteomes" id="UP000051330"/>
    </source>
</evidence>
<name>A0A0R1MLM0_9LACO</name>
<organism evidence="1 2">
    <name type="scientific">Schleiferilactobacillus perolens DSM 12744</name>
    <dbReference type="NCBI Taxonomy" id="1423792"/>
    <lineage>
        <taxon>Bacteria</taxon>
        <taxon>Bacillati</taxon>
        <taxon>Bacillota</taxon>
        <taxon>Bacilli</taxon>
        <taxon>Lactobacillales</taxon>
        <taxon>Lactobacillaceae</taxon>
        <taxon>Schleiferilactobacillus</taxon>
    </lineage>
</organism>
<sequence length="81" mass="8955">MTVKGFLGYEEAVDSAMIGIDFNLETVGDPMWKLRQRVPANCYSSAIFLVRSFVNSNIACGLSDRGIMVPLGRLIWPDDSV</sequence>
<dbReference type="Proteomes" id="UP000051330">
    <property type="component" value="Unassembled WGS sequence"/>
</dbReference>